<organism evidence="1 2">
    <name type="scientific">Dreissena polymorpha</name>
    <name type="common">Zebra mussel</name>
    <name type="synonym">Mytilus polymorpha</name>
    <dbReference type="NCBI Taxonomy" id="45954"/>
    <lineage>
        <taxon>Eukaryota</taxon>
        <taxon>Metazoa</taxon>
        <taxon>Spiralia</taxon>
        <taxon>Lophotrochozoa</taxon>
        <taxon>Mollusca</taxon>
        <taxon>Bivalvia</taxon>
        <taxon>Autobranchia</taxon>
        <taxon>Heteroconchia</taxon>
        <taxon>Euheterodonta</taxon>
        <taxon>Imparidentia</taxon>
        <taxon>Neoheterodontei</taxon>
        <taxon>Myida</taxon>
        <taxon>Dreissenoidea</taxon>
        <taxon>Dreissenidae</taxon>
        <taxon>Dreissena</taxon>
    </lineage>
</organism>
<accession>A0A9D4L8I0</accession>
<dbReference type="Proteomes" id="UP000828390">
    <property type="component" value="Unassembled WGS sequence"/>
</dbReference>
<evidence type="ECO:0000313" key="1">
    <source>
        <dbReference type="EMBL" id="KAH3852522.1"/>
    </source>
</evidence>
<gene>
    <name evidence="1" type="ORF">DPMN_095031</name>
</gene>
<dbReference type="AlphaFoldDB" id="A0A9D4L8I0"/>
<evidence type="ECO:0000313" key="2">
    <source>
        <dbReference type="Proteomes" id="UP000828390"/>
    </source>
</evidence>
<reference evidence="1" key="1">
    <citation type="journal article" date="2019" name="bioRxiv">
        <title>The Genome of the Zebra Mussel, Dreissena polymorpha: A Resource for Invasive Species Research.</title>
        <authorList>
            <person name="McCartney M.A."/>
            <person name="Auch B."/>
            <person name="Kono T."/>
            <person name="Mallez S."/>
            <person name="Zhang Y."/>
            <person name="Obille A."/>
            <person name="Becker A."/>
            <person name="Abrahante J.E."/>
            <person name="Garbe J."/>
            <person name="Badalamenti J.P."/>
            <person name="Herman A."/>
            <person name="Mangelson H."/>
            <person name="Liachko I."/>
            <person name="Sullivan S."/>
            <person name="Sone E.D."/>
            <person name="Koren S."/>
            <person name="Silverstein K.A.T."/>
            <person name="Beckman K.B."/>
            <person name="Gohl D.M."/>
        </authorList>
    </citation>
    <scope>NUCLEOTIDE SEQUENCE</scope>
    <source>
        <strain evidence="1">Duluth1</strain>
        <tissue evidence="1">Whole animal</tissue>
    </source>
</reference>
<comment type="caution">
    <text evidence="1">The sequence shown here is derived from an EMBL/GenBank/DDBJ whole genome shotgun (WGS) entry which is preliminary data.</text>
</comment>
<proteinExistence type="predicted"/>
<keyword evidence="2" id="KW-1185">Reference proteome</keyword>
<protein>
    <submittedName>
        <fullName evidence="1">Uncharacterized protein</fullName>
    </submittedName>
</protein>
<reference evidence="1" key="2">
    <citation type="submission" date="2020-11" db="EMBL/GenBank/DDBJ databases">
        <authorList>
            <person name="McCartney M.A."/>
            <person name="Auch B."/>
            <person name="Kono T."/>
            <person name="Mallez S."/>
            <person name="Becker A."/>
            <person name="Gohl D.M."/>
            <person name="Silverstein K.A.T."/>
            <person name="Koren S."/>
            <person name="Bechman K.B."/>
            <person name="Herman A."/>
            <person name="Abrahante J.E."/>
            <person name="Garbe J."/>
        </authorList>
    </citation>
    <scope>NUCLEOTIDE SEQUENCE</scope>
    <source>
        <strain evidence="1">Duluth1</strain>
        <tissue evidence="1">Whole animal</tissue>
    </source>
</reference>
<sequence>MMSTPAATLQTPITANLHFLPTAFVFKPPATIRSPITASSMSPTTTVHFSAWCLLSPIRGSTPVTLPASPHTETQGEAERFSPAPLFMVEPYVPTSANTILQSHTKALLVSGAMPLLPPSKRDWASVPDESITLVQGLRWPPKR</sequence>
<name>A0A9D4L8I0_DREPO</name>
<dbReference type="EMBL" id="JAIWYP010000003">
    <property type="protein sequence ID" value="KAH3852522.1"/>
    <property type="molecule type" value="Genomic_DNA"/>
</dbReference>